<dbReference type="Gene3D" id="3.40.50.720">
    <property type="entry name" value="NAD(P)-binding Rossmann-like Domain"/>
    <property type="match status" value="1"/>
</dbReference>
<comment type="similarity">
    <text evidence="1">Belongs to the Gfo/Idh/MocA family.</text>
</comment>
<sequence length="385" mass="40832">MTMIQIAMAGAGAAGMRYTQHLLKTGQAQIAGIFDETQEAAAELAAHCGCSVFASLEALLEAVPEGVVFVCSRQPENKARHVIQALQQGRHVIAELPAASRLQDVRDMLAAAGPSAKRLLFTNPERFYFHNADVKKRIAGGAIGSIGMINAKRYSPLPSEHADSISYGAASDDSVSLSPAIQPGANQAAWTDSIRWSNGQQEPEGQEAPAGALYRLALSDIGHLRWIAGDVASVYAMRTVAEGLDYVLVTLKFQCGAIANIEAYWGYPGGYVSAAEYAGPKGVIRYDSRKTNALSIHKTGHAGAHAQAKHQSSPSFRDPEVAEFTHLLSCITDSQQPVSTAADVLETLKVTDAALQSIRSGQPVEMAAFAAADQLDDGKGDGERA</sequence>
<dbReference type="AlphaFoldDB" id="A0A4Q9DQX4"/>
<evidence type="ECO:0000259" key="3">
    <source>
        <dbReference type="Pfam" id="PF02894"/>
    </source>
</evidence>
<protein>
    <submittedName>
        <fullName evidence="4">Gfo/Idh/MocA family oxidoreductase</fullName>
    </submittedName>
</protein>
<dbReference type="PANTHER" id="PTHR43377:SF1">
    <property type="entry name" value="BILIVERDIN REDUCTASE A"/>
    <property type="match status" value="1"/>
</dbReference>
<name>A0A4Q9DQX4_9BACL</name>
<organism evidence="4 5">
    <name type="scientific">Paenibacillus thalictri</name>
    <dbReference type="NCBI Taxonomy" id="2527873"/>
    <lineage>
        <taxon>Bacteria</taxon>
        <taxon>Bacillati</taxon>
        <taxon>Bacillota</taxon>
        <taxon>Bacilli</taxon>
        <taxon>Bacillales</taxon>
        <taxon>Paenibacillaceae</taxon>
        <taxon>Paenibacillus</taxon>
    </lineage>
</organism>
<dbReference type="Proteomes" id="UP000293142">
    <property type="component" value="Unassembled WGS sequence"/>
</dbReference>
<dbReference type="InterPro" id="IPR036291">
    <property type="entry name" value="NAD(P)-bd_dom_sf"/>
</dbReference>
<dbReference type="Pfam" id="PF01408">
    <property type="entry name" value="GFO_IDH_MocA"/>
    <property type="match status" value="1"/>
</dbReference>
<proteinExistence type="inferred from homology"/>
<dbReference type="OrthoDB" id="9815825at2"/>
<gene>
    <name evidence="4" type="ORF">EYB31_12350</name>
</gene>
<evidence type="ECO:0000313" key="5">
    <source>
        <dbReference type="Proteomes" id="UP000293142"/>
    </source>
</evidence>
<dbReference type="SUPFAM" id="SSF55347">
    <property type="entry name" value="Glyceraldehyde-3-phosphate dehydrogenase-like, C-terminal domain"/>
    <property type="match status" value="1"/>
</dbReference>
<dbReference type="Pfam" id="PF02894">
    <property type="entry name" value="GFO_IDH_MocA_C"/>
    <property type="match status" value="1"/>
</dbReference>
<keyword evidence="5" id="KW-1185">Reference proteome</keyword>
<dbReference type="PANTHER" id="PTHR43377">
    <property type="entry name" value="BILIVERDIN REDUCTASE A"/>
    <property type="match status" value="1"/>
</dbReference>
<dbReference type="GO" id="GO:0000166">
    <property type="term" value="F:nucleotide binding"/>
    <property type="evidence" value="ECO:0007669"/>
    <property type="project" value="InterPro"/>
</dbReference>
<dbReference type="EMBL" id="SIRE01000008">
    <property type="protein sequence ID" value="TBL79009.1"/>
    <property type="molecule type" value="Genomic_DNA"/>
</dbReference>
<evidence type="ECO:0000259" key="2">
    <source>
        <dbReference type="Pfam" id="PF01408"/>
    </source>
</evidence>
<dbReference type="InterPro" id="IPR004104">
    <property type="entry name" value="Gfo/Idh/MocA-like_OxRdtase_C"/>
</dbReference>
<evidence type="ECO:0000313" key="4">
    <source>
        <dbReference type="EMBL" id="TBL79009.1"/>
    </source>
</evidence>
<dbReference type="SUPFAM" id="SSF51735">
    <property type="entry name" value="NAD(P)-binding Rossmann-fold domains"/>
    <property type="match status" value="1"/>
</dbReference>
<feature type="domain" description="Gfo/Idh/MocA-like oxidoreductase N-terminal" evidence="2">
    <location>
        <begin position="4"/>
        <end position="115"/>
    </location>
</feature>
<reference evidence="4 5" key="1">
    <citation type="submission" date="2019-02" db="EMBL/GenBank/DDBJ databases">
        <title>Paenibacillus sp. nov., isolated from surface-sterilized tissue of Thalictrum simplex L.</title>
        <authorList>
            <person name="Tuo L."/>
        </authorList>
    </citation>
    <scope>NUCLEOTIDE SEQUENCE [LARGE SCALE GENOMIC DNA]</scope>
    <source>
        <strain evidence="4 5">N2SHLJ1</strain>
    </source>
</reference>
<dbReference type="InterPro" id="IPR000683">
    <property type="entry name" value="Gfo/Idh/MocA-like_OxRdtase_N"/>
</dbReference>
<accession>A0A4Q9DQX4</accession>
<evidence type="ECO:0000256" key="1">
    <source>
        <dbReference type="ARBA" id="ARBA00010928"/>
    </source>
</evidence>
<dbReference type="Gene3D" id="3.30.360.10">
    <property type="entry name" value="Dihydrodipicolinate Reductase, domain 2"/>
    <property type="match status" value="1"/>
</dbReference>
<feature type="domain" description="Gfo/Idh/MocA-like oxidoreductase C-terminal" evidence="3">
    <location>
        <begin position="210"/>
        <end position="366"/>
    </location>
</feature>
<comment type="caution">
    <text evidence="4">The sequence shown here is derived from an EMBL/GenBank/DDBJ whole genome shotgun (WGS) entry which is preliminary data.</text>
</comment>
<dbReference type="InterPro" id="IPR051450">
    <property type="entry name" value="Gfo/Idh/MocA_Oxidoreductases"/>
</dbReference>